<evidence type="ECO:0000256" key="5">
    <source>
        <dbReference type="ARBA" id="ARBA00020164"/>
    </source>
</evidence>
<dbReference type="EC" id="4.1.1.5" evidence="4 9"/>
<gene>
    <name evidence="10" type="primary">budA</name>
    <name evidence="10" type="ORF">AB0H04_25610</name>
</gene>
<evidence type="ECO:0000313" key="11">
    <source>
        <dbReference type="Proteomes" id="UP001551011"/>
    </source>
</evidence>
<keyword evidence="8 9" id="KW-0456">Lyase</keyword>
<comment type="pathway">
    <text evidence="2 9">Polyol metabolism; (R,R)-butane-2,3-diol biosynthesis; (R,R)-butane-2,3-diol from pyruvate: step 2/3.</text>
</comment>
<evidence type="ECO:0000256" key="1">
    <source>
        <dbReference type="ARBA" id="ARBA00001784"/>
    </source>
</evidence>
<evidence type="ECO:0000256" key="7">
    <source>
        <dbReference type="ARBA" id="ARBA00023061"/>
    </source>
</evidence>
<dbReference type="EMBL" id="JBFAEG010000019">
    <property type="protein sequence ID" value="MEU5710208.1"/>
    <property type="molecule type" value="Genomic_DNA"/>
</dbReference>
<dbReference type="RefSeq" id="WP_030644357.1">
    <property type="nucleotide sequence ID" value="NZ_JBFAEG010000019.1"/>
</dbReference>
<evidence type="ECO:0000313" key="10">
    <source>
        <dbReference type="EMBL" id="MEU5710208.1"/>
    </source>
</evidence>
<evidence type="ECO:0000256" key="8">
    <source>
        <dbReference type="ARBA" id="ARBA00023239"/>
    </source>
</evidence>
<dbReference type="Gene3D" id="3.30.1330.80">
    <property type="entry name" value="Hypothetical protein, similar to alpha- acetolactate decarboxylase, domain 2"/>
    <property type="match status" value="2"/>
</dbReference>
<keyword evidence="7 9" id="KW-0005">Acetoin biosynthesis</keyword>
<keyword evidence="11" id="KW-1185">Reference proteome</keyword>
<dbReference type="Pfam" id="PF03306">
    <property type="entry name" value="AAL_decarboxy"/>
    <property type="match status" value="1"/>
</dbReference>
<comment type="caution">
    <text evidence="10">The sequence shown here is derived from an EMBL/GenBank/DDBJ whole genome shotgun (WGS) entry which is preliminary data.</text>
</comment>
<evidence type="ECO:0000256" key="3">
    <source>
        <dbReference type="ARBA" id="ARBA00007106"/>
    </source>
</evidence>
<dbReference type="Proteomes" id="UP001551011">
    <property type="component" value="Unassembled WGS sequence"/>
</dbReference>
<dbReference type="PIRSF" id="PIRSF001332">
    <property type="entry name" value="Acetolac_decarb"/>
    <property type="match status" value="1"/>
</dbReference>
<evidence type="ECO:0000256" key="4">
    <source>
        <dbReference type="ARBA" id="ARBA00013204"/>
    </source>
</evidence>
<accession>A0ABV3AE16</accession>
<dbReference type="GO" id="GO:0047605">
    <property type="term" value="F:acetolactate decarboxylase activity"/>
    <property type="evidence" value="ECO:0007669"/>
    <property type="project" value="UniProtKB-EC"/>
</dbReference>
<dbReference type="InterPro" id="IPR005128">
    <property type="entry name" value="Acetolactate_a_deCO2ase"/>
</dbReference>
<dbReference type="PANTHER" id="PTHR35524">
    <property type="entry name" value="ALPHA-ACETOLACTATE DECARBOXYLASE"/>
    <property type="match status" value="1"/>
</dbReference>
<evidence type="ECO:0000256" key="2">
    <source>
        <dbReference type="ARBA" id="ARBA00005170"/>
    </source>
</evidence>
<name>A0ABV3AE16_9ACTN</name>
<evidence type="ECO:0000256" key="6">
    <source>
        <dbReference type="ARBA" id="ARBA00022793"/>
    </source>
</evidence>
<comment type="catalytic activity">
    <reaction evidence="1 9">
        <text>(2S)-2-acetolactate + H(+) = (R)-acetoin + CO2</text>
        <dbReference type="Rhea" id="RHEA:21580"/>
        <dbReference type="ChEBI" id="CHEBI:15378"/>
        <dbReference type="ChEBI" id="CHEBI:15686"/>
        <dbReference type="ChEBI" id="CHEBI:16526"/>
        <dbReference type="ChEBI" id="CHEBI:58476"/>
        <dbReference type="EC" id="4.1.1.5"/>
    </reaction>
</comment>
<organism evidence="10 11">
    <name type="scientific">Streptomyces flaveolus</name>
    <dbReference type="NCBI Taxonomy" id="67297"/>
    <lineage>
        <taxon>Bacteria</taxon>
        <taxon>Bacillati</taxon>
        <taxon>Actinomycetota</taxon>
        <taxon>Actinomycetes</taxon>
        <taxon>Kitasatosporales</taxon>
        <taxon>Streptomycetaceae</taxon>
        <taxon>Streptomyces</taxon>
    </lineage>
</organism>
<sequence length="262" mass="28702">MTPTEAAADRLHRFVSALRRLPPFRGAPPALYQTSTIAALLAGVYDGDLTVAGLLRHGDFGLGTFDALDGEMLVLDGTCYRLRADGSVEEAGGEELTPFAAVTRFRPERRARLSGPLTRAETEEAVGGLLTSPNMVHAVRIDGRFTELRTRTVARQHRPYPPLAEATAGQVENTFSEVPGTLAGFFTPYYEQGVSVAGYHLHFVDRSRTRGGHSLDFTLADGRVTVEAIPELRLRLPTTEEFLRARTPSTPVDEQIRRIENG</sequence>
<evidence type="ECO:0000256" key="9">
    <source>
        <dbReference type="PIRNR" id="PIRNR001332"/>
    </source>
</evidence>
<dbReference type="SUPFAM" id="SSF117856">
    <property type="entry name" value="AF0104/ALDC/Ptd012-like"/>
    <property type="match status" value="1"/>
</dbReference>
<proteinExistence type="inferred from homology"/>
<dbReference type="CDD" id="cd17299">
    <property type="entry name" value="acetolactate_decarboxylase"/>
    <property type="match status" value="1"/>
</dbReference>
<protein>
    <recommendedName>
        <fullName evidence="5 9">Alpha-acetolactate decarboxylase</fullName>
        <ecNumber evidence="4 9">4.1.1.5</ecNumber>
    </recommendedName>
</protein>
<reference evidence="10 11" key="1">
    <citation type="submission" date="2024-06" db="EMBL/GenBank/DDBJ databases">
        <title>The Natural Products Discovery Center: Release of the First 8490 Sequenced Strains for Exploring Actinobacteria Biosynthetic Diversity.</title>
        <authorList>
            <person name="Kalkreuter E."/>
            <person name="Kautsar S.A."/>
            <person name="Yang D."/>
            <person name="Bader C.D."/>
            <person name="Teijaro C.N."/>
            <person name="Fluegel L."/>
            <person name="Davis C.M."/>
            <person name="Simpson J.R."/>
            <person name="Lauterbach L."/>
            <person name="Steele A.D."/>
            <person name="Gui C."/>
            <person name="Meng S."/>
            <person name="Li G."/>
            <person name="Viehrig K."/>
            <person name="Ye F."/>
            <person name="Su P."/>
            <person name="Kiefer A.F."/>
            <person name="Nichols A."/>
            <person name="Cepeda A.J."/>
            <person name="Yan W."/>
            <person name="Fan B."/>
            <person name="Jiang Y."/>
            <person name="Adhikari A."/>
            <person name="Zheng C.-J."/>
            <person name="Schuster L."/>
            <person name="Cowan T.M."/>
            <person name="Smanski M.J."/>
            <person name="Chevrette M.G."/>
            <person name="De Carvalho L.P.S."/>
            <person name="Shen B."/>
        </authorList>
    </citation>
    <scope>NUCLEOTIDE SEQUENCE [LARGE SCALE GENOMIC DNA]</scope>
    <source>
        <strain evidence="10 11">NPDC020594</strain>
    </source>
</reference>
<dbReference type="NCBIfam" id="TIGR01252">
    <property type="entry name" value="acetolac_decarb"/>
    <property type="match status" value="1"/>
</dbReference>
<comment type="similarity">
    <text evidence="3 9">Belongs to the alpha-acetolactate decarboxylase family.</text>
</comment>
<keyword evidence="6 9" id="KW-0210">Decarboxylase</keyword>
<dbReference type="PANTHER" id="PTHR35524:SF1">
    <property type="entry name" value="ALPHA-ACETOLACTATE DECARBOXYLASE"/>
    <property type="match status" value="1"/>
</dbReference>